<feature type="transmembrane region" description="Helical" evidence="11">
    <location>
        <begin position="99"/>
        <end position="124"/>
    </location>
</feature>
<evidence type="ECO:0000313" key="14">
    <source>
        <dbReference type="Proteomes" id="UP000694393"/>
    </source>
</evidence>
<evidence type="ECO:0000256" key="9">
    <source>
        <dbReference type="ARBA" id="ARBA00025736"/>
    </source>
</evidence>
<dbReference type="SUPFAM" id="SSF81321">
    <property type="entry name" value="Family A G protein-coupled receptor-like"/>
    <property type="match status" value="1"/>
</dbReference>
<feature type="transmembrane region" description="Helical" evidence="11">
    <location>
        <begin position="267"/>
        <end position="287"/>
    </location>
</feature>
<feature type="transmembrane region" description="Helical" evidence="11">
    <location>
        <begin position="229"/>
        <end position="247"/>
    </location>
</feature>
<dbReference type="PRINTS" id="PR00526">
    <property type="entry name" value="FMETLEUPHER"/>
</dbReference>
<name>A0A8C8SNX2_9SAUR</name>
<feature type="domain" description="G-protein coupled receptors family 1 profile" evidence="12">
    <location>
        <begin position="39"/>
        <end position="284"/>
    </location>
</feature>
<reference evidence="13" key="1">
    <citation type="submission" date="2025-08" db="UniProtKB">
        <authorList>
            <consortium name="Ensembl"/>
        </authorList>
    </citation>
    <scope>IDENTIFICATION</scope>
</reference>
<proteinExistence type="inferred from homology"/>
<feature type="transmembrane region" description="Helical" evidence="11">
    <location>
        <begin position="136"/>
        <end position="159"/>
    </location>
</feature>
<accession>A0A8C8SNX2</accession>
<evidence type="ECO:0000256" key="4">
    <source>
        <dbReference type="ARBA" id="ARBA00023040"/>
    </source>
</evidence>
<keyword evidence="2 11" id="KW-0812">Transmembrane</keyword>
<dbReference type="GO" id="GO:0007204">
    <property type="term" value="P:positive regulation of cytosolic calcium ion concentration"/>
    <property type="evidence" value="ECO:0007669"/>
    <property type="project" value="TreeGrafter"/>
</dbReference>
<organism evidence="13 14">
    <name type="scientific">Pelusios castaneus</name>
    <name type="common">West African mud turtle</name>
    <dbReference type="NCBI Taxonomy" id="367368"/>
    <lineage>
        <taxon>Eukaryota</taxon>
        <taxon>Metazoa</taxon>
        <taxon>Chordata</taxon>
        <taxon>Craniata</taxon>
        <taxon>Vertebrata</taxon>
        <taxon>Euteleostomi</taxon>
        <taxon>Archelosauria</taxon>
        <taxon>Testudinata</taxon>
        <taxon>Testudines</taxon>
        <taxon>Pleurodira</taxon>
        <taxon>Pelomedusidae</taxon>
        <taxon>Pelusios</taxon>
    </lineage>
</organism>
<dbReference type="PRINTS" id="PR00237">
    <property type="entry name" value="GPCRRHODOPSN"/>
</dbReference>
<evidence type="ECO:0000313" key="13">
    <source>
        <dbReference type="Ensembl" id="ENSPCEP00000022900.1"/>
    </source>
</evidence>
<dbReference type="InterPro" id="IPR017452">
    <property type="entry name" value="GPCR_Rhodpsn_7TM"/>
</dbReference>
<keyword evidence="14" id="KW-1185">Reference proteome</keyword>
<dbReference type="Proteomes" id="UP000694393">
    <property type="component" value="Unplaced"/>
</dbReference>
<evidence type="ECO:0000256" key="6">
    <source>
        <dbReference type="ARBA" id="ARBA00023157"/>
    </source>
</evidence>
<dbReference type="Pfam" id="PF00001">
    <property type="entry name" value="7tm_1"/>
    <property type="match status" value="1"/>
</dbReference>
<comment type="similarity">
    <text evidence="9">Belongs to the chemokine-like receptor (CMKLR) family.</text>
</comment>
<feature type="compositionally biased region" description="Polar residues" evidence="10">
    <location>
        <begin position="322"/>
        <end position="332"/>
    </location>
</feature>
<evidence type="ECO:0000256" key="5">
    <source>
        <dbReference type="ARBA" id="ARBA00023136"/>
    </source>
</evidence>
<feature type="region of interest" description="Disordered" evidence="10">
    <location>
        <begin position="319"/>
        <end position="338"/>
    </location>
</feature>
<keyword evidence="4" id="KW-0297">G-protein coupled receptor</keyword>
<keyword evidence="6" id="KW-1015">Disulfide bond</keyword>
<evidence type="ECO:0000259" key="12">
    <source>
        <dbReference type="PROSITE" id="PS50262"/>
    </source>
</evidence>
<sequence length="338" mass="38234">CPSYFLSFPFQPLLFRPSTLNRDCLLPIYIISSLLGLVGNGLVVWVSSFRMRQTVNTVWFLSLALADLLYSLLLPFFAIKAAMGGLWAFGDFLCKVINSSLFLSMFASVFQLTLISVDRCLLVVRPIWAQRLRTPLLAWVAAGMAWLLAVAFSAPYFFYRELFCKSDHKGERCFCINNYGEKEVQVARQQTLIVMRFVVGFLAPVLIITACHMVVALRTRHRNRRPNRMTKVVASVVLSFFLCWLPYHVFNFLHGWDSRMAVKVGASLAFSLTCLACFLNPLLYTFLGRRFQEGLRGSGRARWLEAALAEDSLGSAKRSRCNRSLGSTTSSDLRMGQL</sequence>
<evidence type="ECO:0000256" key="3">
    <source>
        <dbReference type="ARBA" id="ARBA00022989"/>
    </source>
</evidence>
<dbReference type="FunFam" id="1.20.1070.10:FF:000034">
    <property type="entry name" value="G-protein coupled receptor 1"/>
    <property type="match status" value="1"/>
</dbReference>
<evidence type="ECO:0000256" key="7">
    <source>
        <dbReference type="ARBA" id="ARBA00023170"/>
    </source>
</evidence>
<dbReference type="PROSITE" id="PS50262">
    <property type="entry name" value="G_PROTEIN_RECEP_F1_2"/>
    <property type="match status" value="1"/>
</dbReference>
<keyword evidence="7" id="KW-0675">Receptor</keyword>
<evidence type="ECO:0000256" key="11">
    <source>
        <dbReference type="SAM" id="Phobius"/>
    </source>
</evidence>
<keyword evidence="5 11" id="KW-0472">Membrane</keyword>
<dbReference type="GO" id="GO:0004875">
    <property type="term" value="F:complement receptor activity"/>
    <property type="evidence" value="ECO:0007669"/>
    <property type="project" value="TreeGrafter"/>
</dbReference>
<dbReference type="PANTHER" id="PTHR24225:SF24">
    <property type="entry name" value="G-PROTEIN COUPLED RECEPTORS FAMILY 1 PROFILE DOMAIN-CONTAINING PROTEIN"/>
    <property type="match status" value="1"/>
</dbReference>
<keyword evidence="3 11" id="KW-1133">Transmembrane helix</keyword>
<dbReference type="Ensembl" id="ENSPCET00000023663.1">
    <property type="protein sequence ID" value="ENSPCEP00000022900.1"/>
    <property type="gene ID" value="ENSPCEG00000017450.1"/>
</dbReference>
<dbReference type="PANTHER" id="PTHR24225">
    <property type="entry name" value="CHEMOTACTIC RECEPTOR"/>
    <property type="match status" value="1"/>
</dbReference>
<feature type="transmembrane region" description="Helical" evidence="11">
    <location>
        <begin position="26"/>
        <end position="46"/>
    </location>
</feature>
<evidence type="ECO:0000256" key="1">
    <source>
        <dbReference type="ARBA" id="ARBA00004141"/>
    </source>
</evidence>
<feature type="transmembrane region" description="Helical" evidence="11">
    <location>
        <begin position="58"/>
        <end position="79"/>
    </location>
</feature>
<dbReference type="GO" id="GO:0004930">
    <property type="term" value="F:G protein-coupled receptor activity"/>
    <property type="evidence" value="ECO:0007669"/>
    <property type="project" value="UniProtKB-KW"/>
</dbReference>
<protein>
    <recommendedName>
        <fullName evidence="12">G-protein coupled receptors family 1 profile domain-containing protein</fullName>
    </recommendedName>
</protein>
<evidence type="ECO:0000256" key="8">
    <source>
        <dbReference type="ARBA" id="ARBA00023224"/>
    </source>
</evidence>
<dbReference type="Gene3D" id="1.20.1070.10">
    <property type="entry name" value="Rhodopsin 7-helix transmembrane proteins"/>
    <property type="match status" value="1"/>
</dbReference>
<dbReference type="GO" id="GO:0007200">
    <property type="term" value="P:phospholipase C-activating G protein-coupled receptor signaling pathway"/>
    <property type="evidence" value="ECO:0007669"/>
    <property type="project" value="TreeGrafter"/>
</dbReference>
<comment type="subcellular location">
    <subcellularLocation>
        <location evidence="1">Membrane</location>
        <topology evidence="1">Multi-pass membrane protein</topology>
    </subcellularLocation>
</comment>
<dbReference type="InterPro" id="IPR000826">
    <property type="entry name" value="Formyl_rcpt-rel"/>
</dbReference>
<keyword evidence="8" id="KW-0807">Transducer</keyword>
<evidence type="ECO:0000256" key="10">
    <source>
        <dbReference type="SAM" id="MobiDB-lite"/>
    </source>
</evidence>
<evidence type="ECO:0000256" key="2">
    <source>
        <dbReference type="ARBA" id="ARBA00022692"/>
    </source>
</evidence>
<reference evidence="13" key="2">
    <citation type="submission" date="2025-09" db="UniProtKB">
        <authorList>
            <consortium name="Ensembl"/>
        </authorList>
    </citation>
    <scope>IDENTIFICATION</scope>
</reference>
<dbReference type="GO" id="GO:0006954">
    <property type="term" value="P:inflammatory response"/>
    <property type="evidence" value="ECO:0007669"/>
    <property type="project" value="TreeGrafter"/>
</dbReference>
<feature type="transmembrane region" description="Helical" evidence="11">
    <location>
        <begin position="193"/>
        <end position="217"/>
    </location>
</feature>
<dbReference type="GO" id="GO:0005886">
    <property type="term" value="C:plasma membrane"/>
    <property type="evidence" value="ECO:0007669"/>
    <property type="project" value="TreeGrafter"/>
</dbReference>
<dbReference type="AlphaFoldDB" id="A0A8C8SNX2"/>
<dbReference type="InterPro" id="IPR000276">
    <property type="entry name" value="GPCR_Rhodpsn"/>
</dbReference>